<organism evidence="2 3">
    <name type="scientific">Gymnopilus dilepis</name>
    <dbReference type="NCBI Taxonomy" id="231916"/>
    <lineage>
        <taxon>Eukaryota</taxon>
        <taxon>Fungi</taxon>
        <taxon>Dikarya</taxon>
        <taxon>Basidiomycota</taxon>
        <taxon>Agaricomycotina</taxon>
        <taxon>Agaricomycetes</taxon>
        <taxon>Agaricomycetidae</taxon>
        <taxon>Agaricales</taxon>
        <taxon>Agaricineae</taxon>
        <taxon>Hymenogastraceae</taxon>
        <taxon>Gymnopilus</taxon>
    </lineage>
</organism>
<feature type="transmembrane region" description="Helical" evidence="1">
    <location>
        <begin position="212"/>
        <end position="233"/>
    </location>
</feature>
<dbReference type="OrthoDB" id="2873242at2759"/>
<keyword evidence="1" id="KW-0812">Transmembrane</keyword>
<sequence>MFTTPLGQSDEFLLRTSINSILLRFMLFSAYSVVYLGTMYMYSKKASRHNAIVVALISISYIFSLIEIICQWLLIHWAVDMTAGTQKTVTAEVSKVLPTRYGVIEGIWYFILPSIADGLLIWRCYYVWDRSIRIVMTPILFVLAAISVYLAMLIQTYLPPGRNPLDQNTLIGTALLLDLASSVISSGLISYRIAAFVKRDLLHESGSRFRHAVEIVVQSAAAYSVVTIAYATVSVLPTGTNRTYEAVNAARVYLSDSFVFTAGIAPTVMFARMLVTSLKIEHDTQIVHVNSALRFNHSDGPITSS</sequence>
<reference evidence="2 3" key="1">
    <citation type="journal article" date="2018" name="Evol. Lett.">
        <title>Horizontal gene cluster transfer increased hallucinogenic mushroom diversity.</title>
        <authorList>
            <person name="Reynolds H.T."/>
            <person name="Vijayakumar V."/>
            <person name="Gluck-Thaler E."/>
            <person name="Korotkin H.B."/>
            <person name="Matheny P.B."/>
            <person name="Slot J.C."/>
        </authorList>
    </citation>
    <scope>NUCLEOTIDE SEQUENCE [LARGE SCALE GENOMIC DNA]</scope>
    <source>
        <strain evidence="2 3">SRW20</strain>
    </source>
</reference>
<dbReference type="AlphaFoldDB" id="A0A409YDU2"/>
<feature type="transmembrane region" description="Helical" evidence="1">
    <location>
        <begin position="170"/>
        <end position="191"/>
    </location>
</feature>
<feature type="transmembrane region" description="Helical" evidence="1">
    <location>
        <begin position="52"/>
        <end position="75"/>
    </location>
</feature>
<feature type="transmembrane region" description="Helical" evidence="1">
    <location>
        <begin position="107"/>
        <end position="128"/>
    </location>
</feature>
<evidence type="ECO:0000313" key="2">
    <source>
        <dbReference type="EMBL" id="PPR01168.1"/>
    </source>
</evidence>
<keyword evidence="1" id="KW-0472">Membrane</keyword>
<keyword evidence="1" id="KW-1133">Transmembrane helix</keyword>
<dbReference type="EMBL" id="NHYE01000961">
    <property type="protein sequence ID" value="PPR01168.1"/>
    <property type="molecule type" value="Genomic_DNA"/>
</dbReference>
<proteinExistence type="predicted"/>
<dbReference type="Proteomes" id="UP000284706">
    <property type="component" value="Unassembled WGS sequence"/>
</dbReference>
<dbReference type="InParanoid" id="A0A409YDU2"/>
<comment type="caution">
    <text evidence="2">The sequence shown here is derived from an EMBL/GenBank/DDBJ whole genome shotgun (WGS) entry which is preliminary data.</text>
</comment>
<accession>A0A409YDU2</accession>
<keyword evidence="3" id="KW-1185">Reference proteome</keyword>
<gene>
    <name evidence="2" type="ORF">CVT26_016022</name>
</gene>
<feature type="transmembrane region" description="Helical" evidence="1">
    <location>
        <begin position="20"/>
        <end position="40"/>
    </location>
</feature>
<feature type="transmembrane region" description="Helical" evidence="1">
    <location>
        <begin position="140"/>
        <end position="158"/>
    </location>
</feature>
<name>A0A409YDU2_9AGAR</name>
<feature type="transmembrane region" description="Helical" evidence="1">
    <location>
        <begin position="253"/>
        <end position="275"/>
    </location>
</feature>
<evidence type="ECO:0000313" key="3">
    <source>
        <dbReference type="Proteomes" id="UP000284706"/>
    </source>
</evidence>
<evidence type="ECO:0000256" key="1">
    <source>
        <dbReference type="SAM" id="Phobius"/>
    </source>
</evidence>
<protein>
    <submittedName>
        <fullName evidence="2">Uncharacterized protein</fullName>
    </submittedName>
</protein>